<feature type="region of interest" description="Disordered" evidence="1">
    <location>
        <begin position="7"/>
        <end position="36"/>
    </location>
</feature>
<sequence length="118" mass="13172">MCLYLYEDPPNRSKSVTNNKRNHPESPDPKAHISSSVPKLAISADLHFTYIKKKPLFLHNACGGSGDFHTANHSHLYVYLTHGIQCIAERRERSKPRFSGPQKGKRNSNVSASANSGR</sequence>
<accession>A0A5N5I898</accession>
<feature type="compositionally biased region" description="Polar residues" evidence="1">
    <location>
        <begin position="107"/>
        <end position="118"/>
    </location>
</feature>
<dbReference type="AlphaFoldDB" id="A0A5N5I898"/>
<dbReference type="EMBL" id="SMOL01000043">
    <property type="protein sequence ID" value="KAB2634652.1"/>
    <property type="molecule type" value="Genomic_DNA"/>
</dbReference>
<protein>
    <submittedName>
        <fullName evidence="2">Uncharacterized protein</fullName>
    </submittedName>
</protein>
<comment type="caution">
    <text evidence="2">The sequence shown here is derived from an EMBL/GenBank/DDBJ whole genome shotgun (WGS) entry which is preliminary data.</text>
</comment>
<evidence type="ECO:0000256" key="1">
    <source>
        <dbReference type="SAM" id="MobiDB-lite"/>
    </source>
</evidence>
<dbReference type="Proteomes" id="UP000327157">
    <property type="component" value="Unassembled WGS sequence"/>
</dbReference>
<feature type="compositionally biased region" description="Basic and acidic residues" evidence="1">
    <location>
        <begin position="22"/>
        <end position="31"/>
    </location>
</feature>
<proteinExistence type="predicted"/>
<gene>
    <name evidence="2" type="ORF">D8674_038127</name>
</gene>
<reference evidence="2 3" key="1">
    <citation type="submission" date="2019-09" db="EMBL/GenBank/DDBJ databases">
        <authorList>
            <person name="Ou C."/>
        </authorList>
    </citation>
    <scope>NUCLEOTIDE SEQUENCE [LARGE SCALE GENOMIC DNA]</scope>
    <source>
        <strain evidence="2">S2</strain>
        <tissue evidence="2">Leaf</tissue>
    </source>
</reference>
<evidence type="ECO:0000313" key="2">
    <source>
        <dbReference type="EMBL" id="KAB2634652.1"/>
    </source>
</evidence>
<feature type="region of interest" description="Disordered" evidence="1">
    <location>
        <begin position="91"/>
        <end position="118"/>
    </location>
</feature>
<name>A0A5N5I898_9ROSA</name>
<reference evidence="2 3" key="2">
    <citation type="submission" date="2019-11" db="EMBL/GenBank/DDBJ databases">
        <title>A de novo genome assembly of a pear dwarfing rootstock.</title>
        <authorList>
            <person name="Wang F."/>
            <person name="Wang J."/>
            <person name="Li S."/>
            <person name="Zhang Y."/>
            <person name="Fang M."/>
            <person name="Ma L."/>
            <person name="Zhao Y."/>
            <person name="Jiang S."/>
        </authorList>
    </citation>
    <scope>NUCLEOTIDE SEQUENCE [LARGE SCALE GENOMIC DNA]</scope>
    <source>
        <strain evidence="2">S2</strain>
        <tissue evidence="2">Leaf</tissue>
    </source>
</reference>
<organism evidence="2 3">
    <name type="scientific">Pyrus ussuriensis x Pyrus communis</name>
    <dbReference type="NCBI Taxonomy" id="2448454"/>
    <lineage>
        <taxon>Eukaryota</taxon>
        <taxon>Viridiplantae</taxon>
        <taxon>Streptophyta</taxon>
        <taxon>Embryophyta</taxon>
        <taxon>Tracheophyta</taxon>
        <taxon>Spermatophyta</taxon>
        <taxon>Magnoliopsida</taxon>
        <taxon>eudicotyledons</taxon>
        <taxon>Gunneridae</taxon>
        <taxon>Pentapetalae</taxon>
        <taxon>rosids</taxon>
        <taxon>fabids</taxon>
        <taxon>Rosales</taxon>
        <taxon>Rosaceae</taxon>
        <taxon>Amygdaloideae</taxon>
        <taxon>Maleae</taxon>
        <taxon>Pyrus</taxon>
    </lineage>
</organism>
<evidence type="ECO:0000313" key="3">
    <source>
        <dbReference type="Proteomes" id="UP000327157"/>
    </source>
</evidence>
<keyword evidence="3" id="KW-1185">Reference proteome</keyword>